<dbReference type="EMBL" id="BARU01016901">
    <property type="protein sequence ID" value="GAH53947.1"/>
    <property type="molecule type" value="Genomic_DNA"/>
</dbReference>
<accession>X1G9R1</accession>
<dbReference type="InterPro" id="IPR036390">
    <property type="entry name" value="WH_DNA-bd_sf"/>
</dbReference>
<proteinExistence type="predicted"/>
<gene>
    <name evidence="1" type="ORF">S03H2_28062</name>
</gene>
<dbReference type="SUPFAM" id="SSF46785">
    <property type="entry name" value="Winged helix' DNA-binding domain"/>
    <property type="match status" value="1"/>
</dbReference>
<name>X1G9R1_9ZZZZ</name>
<organism evidence="1">
    <name type="scientific">marine sediment metagenome</name>
    <dbReference type="NCBI Taxonomy" id="412755"/>
    <lineage>
        <taxon>unclassified sequences</taxon>
        <taxon>metagenomes</taxon>
        <taxon>ecological metagenomes</taxon>
    </lineage>
</organism>
<dbReference type="AlphaFoldDB" id="X1G9R1"/>
<evidence type="ECO:0008006" key="2">
    <source>
        <dbReference type="Google" id="ProtNLM"/>
    </source>
</evidence>
<reference evidence="1" key="1">
    <citation type="journal article" date="2014" name="Front. Microbiol.">
        <title>High frequency of phylogenetically diverse reductive dehalogenase-homologous genes in deep subseafloor sedimentary metagenomes.</title>
        <authorList>
            <person name="Kawai M."/>
            <person name="Futagami T."/>
            <person name="Toyoda A."/>
            <person name="Takaki Y."/>
            <person name="Nishi S."/>
            <person name="Hori S."/>
            <person name="Arai W."/>
            <person name="Tsubouchi T."/>
            <person name="Morono Y."/>
            <person name="Uchiyama I."/>
            <person name="Ito T."/>
            <person name="Fujiyama A."/>
            <person name="Inagaki F."/>
            <person name="Takami H."/>
        </authorList>
    </citation>
    <scope>NUCLEOTIDE SEQUENCE</scope>
    <source>
        <strain evidence="1">Expedition CK06-06</strain>
    </source>
</reference>
<comment type="caution">
    <text evidence="1">The sequence shown here is derived from an EMBL/GenBank/DDBJ whole genome shotgun (WGS) entry which is preliminary data.</text>
</comment>
<evidence type="ECO:0000313" key="1">
    <source>
        <dbReference type="EMBL" id="GAH53947.1"/>
    </source>
</evidence>
<sequence>MGNKEKVCSVLEREKDWMSIVQVAEKSGLSRQTASKYLWILTADGKAEIRKFAQAQTFRVKESDA</sequence>
<protein>
    <recommendedName>
        <fullName evidence="2">Helix-turn-helix type 11 domain-containing protein</fullName>
    </recommendedName>
</protein>